<sequence>MAKLAKIQITRAFKACFNGEMHPRDVQPGIYEVVADGAAVGDGQVPQRVADIAEETGRCKPTKKSNGPDAGADKQSASPQTDPALTDQTSNTPDLLDAGSSPSTMPGTSPSEPTEPAAQTSSTPATENGGTTTTASKPSTAKNGPRTAKPA</sequence>
<comment type="caution">
    <text evidence="2">The sequence shown here is derived from an EMBL/GenBank/DDBJ whole genome shotgun (WGS) entry which is preliminary data.</text>
</comment>
<dbReference type="RefSeq" id="WP_063093008.1">
    <property type="nucleotide sequence ID" value="NZ_JAINWB010000003.1"/>
</dbReference>
<evidence type="ECO:0000313" key="3">
    <source>
        <dbReference type="Proteomes" id="UP000076167"/>
    </source>
</evidence>
<proteinExistence type="predicted"/>
<feature type="region of interest" description="Disordered" evidence="1">
    <location>
        <begin position="53"/>
        <end position="151"/>
    </location>
</feature>
<evidence type="ECO:0008006" key="4">
    <source>
        <dbReference type="Google" id="ProtNLM"/>
    </source>
</evidence>
<gene>
    <name evidence="2" type="ORF">AUP40_04370</name>
</gene>
<evidence type="ECO:0000256" key="1">
    <source>
        <dbReference type="SAM" id="MobiDB-lite"/>
    </source>
</evidence>
<organism evidence="2 3">
    <name type="scientific">Thalassospira xiamenensis</name>
    <dbReference type="NCBI Taxonomy" id="220697"/>
    <lineage>
        <taxon>Bacteria</taxon>
        <taxon>Pseudomonadati</taxon>
        <taxon>Pseudomonadota</taxon>
        <taxon>Alphaproteobacteria</taxon>
        <taxon>Rhodospirillales</taxon>
        <taxon>Thalassospiraceae</taxon>
        <taxon>Thalassospira</taxon>
    </lineage>
</organism>
<protein>
    <recommendedName>
        <fullName evidence="4">Mu-like prophage FluMu N-terminal domain-containing protein</fullName>
    </recommendedName>
</protein>
<evidence type="ECO:0000313" key="2">
    <source>
        <dbReference type="EMBL" id="KZC97178.1"/>
    </source>
</evidence>
<keyword evidence="3" id="KW-1185">Reference proteome</keyword>
<dbReference type="Proteomes" id="UP000076167">
    <property type="component" value="Unassembled WGS sequence"/>
</dbReference>
<name>A0ABR5XWQ1_9PROT</name>
<reference evidence="2 3" key="1">
    <citation type="submission" date="2015-12" db="EMBL/GenBank/DDBJ databases">
        <title>Genome sequence of Thalassospira xiamenensis MCCC 1A03005.</title>
        <authorList>
            <person name="Lu L."/>
            <person name="Lai Q."/>
            <person name="Shao Z."/>
            <person name="Qian P."/>
        </authorList>
    </citation>
    <scope>NUCLEOTIDE SEQUENCE [LARGE SCALE GENOMIC DNA]</scope>
    <source>
        <strain evidence="2 3">MCCC 1A03005</strain>
    </source>
</reference>
<accession>A0ABR5XWQ1</accession>
<feature type="compositionally biased region" description="Polar residues" evidence="1">
    <location>
        <begin position="75"/>
        <end position="93"/>
    </location>
</feature>
<feature type="compositionally biased region" description="Low complexity" evidence="1">
    <location>
        <begin position="123"/>
        <end position="142"/>
    </location>
</feature>
<feature type="compositionally biased region" description="Low complexity" evidence="1">
    <location>
        <begin position="99"/>
        <end position="116"/>
    </location>
</feature>
<dbReference type="EMBL" id="LPXL01000056">
    <property type="protein sequence ID" value="KZC97178.1"/>
    <property type="molecule type" value="Genomic_DNA"/>
</dbReference>